<protein>
    <submittedName>
        <fullName evidence="1">Transposon Tf2-9 polyprotein</fullName>
    </submittedName>
</protein>
<accession>A0ACB5SE84</accession>
<comment type="caution">
    <text evidence="1">The sequence shown here is derived from an EMBL/GenBank/DDBJ whole genome shotgun (WGS) entry which is preliminary data.</text>
</comment>
<evidence type="ECO:0000313" key="2">
    <source>
        <dbReference type="Proteomes" id="UP001165186"/>
    </source>
</evidence>
<proteinExistence type="predicted"/>
<organism evidence="1 2">
    <name type="scientific">Neofusicoccum parvum</name>
    <dbReference type="NCBI Taxonomy" id="310453"/>
    <lineage>
        <taxon>Eukaryota</taxon>
        <taxon>Fungi</taxon>
        <taxon>Dikarya</taxon>
        <taxon>Ascomycota</taxon>
        <taxon>Pezizomycotina</taxon>
        <taxon>Dothideomycetes</taxon>
        <taxon>Dothideomycetes incertae sedis</taxon>
        <taxon>Botryosphaeriales</taxon>
        <taxon>Botryosphaeriaceae</taxon>
        <taxon>Neofusicoccum</taxon>
    </lineage>
</organism>
<dbReference type="Proteomes" id="UP001165186">
    <property type="component" value="Unassembled WGS sequence"/>
</dbReference>
<name>A0ACB5SE84_9PEZI</name>
<gene>
    <name evidence="1" type="primary">g7618</name>
    <name evidence="1" type="ORF">NpPPO83_00007618</name>
</gene>
<evidence type="ECO:0000313" key="1">
    <source>
        <dbReference type="EMBL" id="GME36669.1"/>
    </source>
</evidence>
<reference evidence="1" key="1">
    <citation type="submission" date="2024-09" db="EMBL/GenBank/DDBJ databases">
        <title>Draft Genome Sequences of Neofusicoccum parvum.</title>
        <authorList>
            <person name="Ashida A."/>
            <person name="Camagna M."/>
            <person name="Tanaka A."/>
            <person name="Takemoto D."/>
        </authorList>
    </citation>
    <scope>NUCLEOTIDE SEQUENCE</scope>
    <source>
        <strain evidence="1">PPO83</strain>
    </source>
</reference>
<sequence>MTNKQLSRRQIRWVEELAEYNFKIIPITGKRNERADALSRHEQDLPVDDSDSRLTTMNRTALPPGSFTLSPLEPLEDPDLPIELRAANRTDDALTAIRQDISKYPEYSDDRLRLRLIQAAHRPPATGHPGIQRTWELLKERYYWNGMKKVVKRYVQNYYSCKRAKYKTESYNGLLKPLPIGDQP</sequence>
<keyword evidence="2" id="KW-1185">Reference proteome</keyword>
<dbReference type="EMBL" id="BSXG01000300">
    <property type="protein sequence ID" value="GME36669.1"/>
    <property type="molecule type" value="Genomic_DNA"/>
</dbReference>